<comment type="caution">
    <text evidence="1">The sequence shown here is derived from an EMBL/GenBank/DDBJ whole genome shotgun (WGS) entry which is preliminary data.</text>
</comment>
<organism evidence="1">
    <name type="scientific">marine sediment metagenome</name>
    <dbReference type="NCBI Taxonomy" id="412755"/>
    <lineage>
        <taxon>unclassified sequences</taxon>
        <taxon>metagenomes</taxon>
        <taxon>ecological metagenomes</taxon>
    </lineage>
</organism>
<accession>A0A0F9A358</accession>
<dbReference type="AlphaFoldDB" id="A0A0F9A358"/>
<feature type="non-terminal residue" evidence="1">
    <location>
        <position position="173"/>
    </location>
</feature>
<sequence>MILKPKVIPLDAREAMGFRGARNKRSCFFCNVTEENNFDENGKLHVHDELHRIVEGVKGEVGLEVIFEPRLNYATSETKIEKNEFGVVASNGNSKLSLSKGVQENIFKVTRGKRTTFVLSWNSDTQPVSEFVSGKRLVETTTYWKSVVAKINYDGQWRQEVKRSFLLLHLLFY</sequence>
<reference evidence="1" key="1">
    <citation type="journal article" date="2015" name="Nature">
        <title>Complex archaea that bridge the gap between prokaryotes and eukaryotes.</title>
        <authorList>
            <person name="Spang A."/>
            <person name="Saw J.H."/>
            <person name="Jorgensen S.L."/>
            <person name="Zaremba-Niedzwiedzka K."/>
            <person name="Martijn J."/>
            <person name="Lind A.E."/>
            <person name="van Eijk R."/>
            <person name="Schleper C."/>
            <person name="Guy L."/>
            <person name="Ettema T.J."/>
        </authorList>
    </citation>
    <scope>NUCLEOTIDE SEQUENCE</scope>
</reference>
<proteinExistence type="predicted"/>
<gene>
    <name evidence="1" type="ORF">LCGC14_2701700</name>
</gene>
<dbReference type="EMBL" id="LAZR01048160">
    <property type="protein sequence ID" value="KKK92560.1"/>
    <property type="molecule type" value="Genomic_DNA"/>
</dbReference>
<protein>
    <submittedName>
        <fullName evidence="1">Uncharacterized protein</fullName>
    </submittedName>
</protein>
<name>A0A0F9A358_9ZZZZ</name>
<evidence type="ECO:0000313" key="1">
    <source>
        <dbReference type="EMBL" id="KKK92560.1"/>
    </source>
</evidence>